<keyword evidence="3" id="KW-1185">Reference proteome</keyword>
<evidence type="ECO:0000313" key="2">
    <source>
        <dbReference type="EMBL" id="KAH8100407.1"/>
    </source>
</evidence>
<dbReference type="AlphaFoldDB" id="A0A8K0XPW2"/>
<comment type="caution">
    <text evidence="2">The sequence shown here is derived from an EMBL/GenBank/DDBJ whole genome shotgun (WGS) entry which is preliminary data.</text>
</comment>
<accession>A0A8K0XPW2</accession>
<dbReference type="SUPFAM" id="SSF54695">
    <property type="entry name" value="POZ domain"/>
    <property type="match status" value="1"/>
</dbReference>
<evidence type="ECO:0000259" key="1">
    <source>
        <dbReference type="Pfam" id="PF00651"/>
    </source>
</evidence>
<dbReference type="Gene3D" id="3.30.710.10">
    <property type="entry name" value="Potassium Channel Kv1.1, Chain A"/>
    <property type="match status" value="1"/>
</dbReference>
<dbReference type="InterPro" id="IPR011333">
    <property type="entry name" value="SKP1/BTB/POZ_sf"/>
</dbReference>
<protein>
    <recommendedName>
        <fullName evidence="1">BTB domain-containing protein</fullName>
    </recommendedName>
</protein>
<feature type="domain" description="BTB" evidence="1">
    <location>
        <begin position="27"/>
        <end position="127"/>
    </location>
</feature>
<dbReference type="EMBL" id="JAEVFJ010000016">
    <property type="protein sequence ID" value="KAH8100407.1"/>
    <property type="molecule type" value="Genomic_DNA"/>
</dbReference>
<organism evidence="2 3">
    <name type="scientific">Cristinia sonorae</name>
    <dbReference type="NCBI Taxonomy" id="1940300"/>
    <lineage>
        <taxon>Eukaryota</taxon>
        <taxon>Fungi</taxon>
        <taxon>Dikarya</taxon>
        <taxon>Basidiomycota</taxon>
        <taxon>Agaricomycotina</taxon>
        <taxon>Agaricomycetes</taxon>
        <taxon>Agaricomycetidae</taxon>
        <taxon>Agaricales</taxon>
        <taxon>Pleurotineae</taxon>
        <taxon>Stephanosporaceae</taxon>
        <taxon>Cristinia</taxon>
    </lineage>
</organism>
<gene>
    <name evidence="2" type="ORF">BXZ70DRAFT_190543</name>
</gene>
<proteinExistence type="predicted"/>
<dbReference type="Pfam" id="PF00651">
    <property type="entry name" value="BTB"/>
    <property type="match status" value="1"/>
</dbReference>
<reference evidence="2" key="1">
    <citation type="journal article" date="2021" name="New Phytol.">
        <title>Evolutionary innovations through gain and loss of genes in the ectomycorrhizal Boletales.</title>
        <authorList>
            <person name="Wu G."/>
            <person name="Miyauchi S."/>
            <person name="Morin E."/>
            <person name="Kuo A."/>
            <person name="Drula E."/>
            <person name="Varga T."/>
            <person name="Kohler A."/>
            <person name="Feng B."/>
            <person name="Cao Y."/>
            <person name="Lipzen A."/>
            <person name="Daum C."/>
            <person name="Hundley H."/>
            <person name="Pangilinan J."/>
            <person name="Johnson J."/>
            <person name="Barry K."/>
            <person name="LaButti K."/>
            <person name="Ng V."/>
            <person name="Ahrendt S."/>
            <person name="Min B."/>
            <person name="Choi I.G."/>
            <person name="Park H."/>
            <person name="Plett J.M."/>
            <person name="Magnuson J."/>
            <person name="Spatafora J.W."/>
            <person name="Nagy L.G."/>
            <person name="Henrissat B."/>
            <person name="Grigoriev I.V."/>
            <person name="Yang Z.L."/>
            <person name="Xu J."/>
            <person name="Martin F.M."/>
        </authorList>
    </citation>
    <scope>NUCLEOTIDE SEQUENCE</scope>
    <source>
        <strain evidence="2">KKN 215</strain>
    </source>
</reference>
<sequence>MATTQDIADVEPSLPADQLKPHAVFHFDDLFIAIENDLFKVPRRDFENNSTIFQDMYSVPIPKGTPADGSSSDCPLRLAGVTSDEFVTLLKAMYPPHLYEDVKLSADEWQTVLRMANMWQFQVLRNLAISRLQPVVDAMSAPEALSMARKYDVDSWLENAVDSMARRAKALNMNDVEIIGIKDTLKVAHVREQALDIVRTAGYFNAKERGALDFRPTIRRVFGINAPK</sequence>
<dbReference type="Proteomes" id="UP000813824">
    <property type="component" value="Unassembled WGS sequence"/>
</dbReference>
<evidence type="ECO:0000313" key="3">
    <source>
        <dbReference type="Proteomes" id="UP000813824"/>
    </source>
</evidence>
<name>A0A8K0XPW2_9AGAR</name>
<dbReference type="OrthoDB" id="2593747at2759"/>
<dbReference type="InterPro" id="IPR000210">
    <property type="entry name" value="BTB/POZ_dom"/>
</dbReference>